<evidence type="ECO:0000256" key="10">
    <source>
        <dbReference type="SAM" id="MobiDB-lite"/>
    </source>
</evidence>
<dbReference type="GO" id="GO:0003723">
    <property type="term" value="F:RNA binding"/>
    <property type="evidence" value="ECO:0007669"/>
    <property type="project" value="UniProtKB-UniRule"/>
</dbReference>
<keyword evidence="5 9" id="KW-0694">RNA-binding</keyword>
<keyword evidence="3 9" id="KW-0167">Capsid protein</keyword>
<evidence type="ECO:0000256" key="8">
    <source>
        <dbReference type="ARBA" id="ARBA00033344"/>
    </source>
</evidence>
<dbReference type="InterPro" id="IPR004902">
    <property type="entry name" value="Rhabdo_ncap_2"/>
</dbReference>
<keyword evidence="6 9" id="KW-0543">Viral nucleoprotein</keyword>
<organism evidence="11">
    <name type="scientific">Pinus yunnanensis virus 1</name>
    <dbReference type="NCBI Taxonomy" id="2977981"/>
    <lineage>
        <taxon>Viruses</taxon>
        <taxon>Riboviria</taxon>
        <taxon>Orthornavirae</taxon>
        <taxon>Negarnaviricota</taxon>
        <taxon>Haploviricotina</taxon>
        <taxon>Monjiviricetes</taxon>
        <taxon>Mononegavirales</taxon>
        <taxon>Rhabdoviridae</taxon>
    </lineage>
</organism>
<keyword evidence="7 9" id="KW-0687">Ribonucleoprotein</keyword>
<dbReference type="Pfam" id="PF03216">
    <property type="entry name" value="Rhabdo_ncap_2"/>
    <property type="match status" value="1"/>
</dbReference>
<evidence type="ECO:0000256" key="5">
    <source>
        <dbReference type="ARBA" id="ARBA00022884"/>
    </source>
</evidence>
<evidence type="ECO:0000256" key="6">
    <source>
        <dbReference type="ARBA" id="ARBA00023086"/>
    </source>
</evidence>
<keyword evidence="2 9" id="KW-1139">Helical capsid protein</keyword>
<dbReference type="GO" id="GO:0019029">
    <property type="term" value="C:helical viral capsid"/>
    <property type="evidence" value="ECO:0007669"/>
    <property type="project" value="UniProtKB-UniRule"/>
</dbReference>
<evidence type="ECO:0000313" key="11">
    <source>
        <dbReference type="EMBL" id="DAZ90782.1"/>
    </source>
</evidence>
<keyword evidence="4 9" id="KW-0946">Virion</keyword>
<dbReference type="GO" id="GO:1990904">
    <property type="term" value="C:ribonucleoprotein complex"/>
    <property type="evidence" value="ECO:0007669"/>
    <property type="project" value="UniProtKB-UniRule"/>
</dbReference>
<dbReference type="GO" id="GO:0030430">
    <property type="term" value="C:host cell cytoplasm"/>
    <property type="evidence" value="ECO:0007669"/>
    <property type="project" value="UniProtKB-SubCell"/>
</dbReference>
<dbReference type="GO" id="GO:0019013">
    <property type="term" value="C:viral nucleocapsid"/>
    <property type="evidence" value="ECO:0007669"/>
    <property type="project" value="UniProtKB-UniRule"/>
</dbReference>
<dbReference type="EMBL" id="BK061794">
    <property type="protein sequence ID" value="DAZ90782.1"/>
    <property type="molecule type" value="Viral_cRNA"/>
</dbReference>
<comment type="subcellular location">
    <subcellularLocation>
        <location evidence="9">Virion</location>
    </subcellularLocation>
    <subcellularLocation>
        <location evidence="9">Host cytoplasm</location>
    </subcellularLocation>
</comment>
<evidence type="ECO:0000256" key="3">
    <source>
        <dbReference type="ARBA" id="ARBA00022561"/>
    </source>
</evidence>
<proteinExistence type="inferred from homology"/>
<comment type="function">
    <text evidence="9">Encapsidates the genome, protecting it from nucleases. The encapsidated genomic RNA is termed the nucleocapsid (NC) and serves as template for viral transcription and replication.</text>
</comment>
<accession>A0A9N7AAT6</accession>
<evidence type="ECO:0000256" key="1">
    <source>
        <dbReference type="ARBA" id="ARBA00014389"/>
    </source>
</evidence>
<protein>
    <recommendedName>
        <fullName evidence="1 9">Nucleoprotein</fullName>
        <shortName evidence="9">NP</shortName>
        <shortName evidence="9">Protein N</shortName>
    </recommendedName>
    <alternativeName>
        <fullName evidence="8 9">Nucleocapsid protein</fullName>
    </alternativeName>
</protein>
<sequence length="411" mass="45500">MAGLPEIMVDKEFEDIKTSFTASGTNKTEWIDETLTGSKGFVLKKLTDTELSTLIQDVFPKLETGISEKDAANLMNIAWNIRAPGKISTRIFPEKASAIGSMAAEIDTTDTEVLDRTGYRSAINFTGVSELLICQGGGWFSLCMLRLFVRSDSNMIAAKQSVVDKFLGHYGKAFPIKPFTLNDTVIGNLHSLFQTRERFKWTLAYFLYHMSESTDTKFKGIIEAAFSMHLRDAGMKCWSLFKEVAQKLNSDSALLLTTLKIEATVKGLRCIATMIRNFECDQATLIAKKRERKTYQYARIFDPEMFLDLQTKNCIPLTLTLANLSKKVNPRGTGDVMQMMAIRGADKEVKSIYEKFAQEIYNYYHQSEGCAKGNILFKRAVGIAEPPAAPAAAATPSSSATPTAPASSSAP</sequence>
<evidence type="ECO:0000256" key="2">
    <source>
        <dbReference type="ARBA" id="ARBA00022497"/>
    </source>
</evidence>
<name>A0A9N7AAT6_9RHAB</name>
<keyword evidence="9" id="KW-1035">Host cytoplasm</keyword>
<comment type="similarity">
    <text evidence="9">Belongs to the nucleorhabdovirus nucleocapsid protein family.</text>
</comment>
<evidence type="ECO:0000256" key="4">
    <source>
        <dbReference type="ARBA" id="ARBA00022844"/>
    </source>
</evidence>
<evidence type="ECO:0000256" key="7">
    <source>
        <dbReference type="ARBA" id="ARBA00023274"/>
    </source>
</evidence>
<evidence type="ECO:0000256" key="9">
    <source>
        <dbReference type="RuleBase" id="RU369108"/>
    </source>
</evidence>
<feature type="region of interest" description="Disordered" evidence="10">
    <location>
        <begin position="388"/>
        <end position="411"/>
    </location>
</feature>
<reference evidence="11" key="1">
    <citation type="journal article" date="2022" name="bioRxiv">
        <title>Unlocking the hidden genetic diversity of varicosaviruses, the neglected plant rhabdoviruses.</title>
        <authorList>
            <person name="Bejerman N."/>
            <person name="Dietzgen R.G."/>
            <person name="Debat H."/>
        </authorList>
    </citation>
    <scope>NUCLEOTIDE SEQUENCE</scope>
</reference>
<feature type="compositionally biased region" description="Low complexity" evidence="10">
    <location>
        <begin position="390"/>
        <end position="411"/>
    </location>
</feature>
<comment type="subunit">
    <text evidence="9">Homomultimerizes to form the nucleocapsid. Binds to viral genomic RNA.</text>
</comment>